<dbReference type="OrthoDB" id="5822672at2"/>
<evidence type="ECO:0000259" key="1">
    <source>
        <dbReference type="Pfam" id="PF14397"/>
    </source>
</evidence>
<dbReference type="EMBL" id="SOQX01000001">
    <property type="protein sequence ID" value="TDY03805.1"/>
    <property type="molecule type" value="Genomic_DNA"/>
</dbReference>
<evidence type="ECO:0000313" key="2">
    <source>
        <dbReference type="EMBL" id="TDY03805.1"/>
    </source>
</evidence>
<proteinExistence type="predicted"/>
<dbReference type="Gene3D" id="3.30.470.20">
    <property type="entry name" value="ATP-grasp fold, B domain"/>
    <property type="match status" value="1"/>
</dbReference>
<dbReference type="Proteomes" id="UP000294914">
    <property type="component" value="Unassembled WGS sequence"/>
</dbReference>
<comment type="caution">
    <text evidence="2">The sequence shown here is derived from an EMBL/GenBank/DDBJ whole genome shotgun (WGS) entry which is preliminary data.</text>
</comment>
<accession>A0A4V3H4M9</accession>
<protein>
    <submittedName>
        <fullName evidence="2">Putative polysaccharide biosynthesis protein</fullName>
    </submittedName>
</protein>
<feature type="domain" description="Alpha-L-glutamate ligase-related protein ATP-grasp" evidence="1">
    <location>
        <begin position="46"/>
        <end position="325"/>
    </location>
</feature>
<sequence>MNKISHKLRILGSGFTQEEYKLYRFDLLDNPDEAMRFLSNRHNHALYRPVINRGDQQHILEDKWIAQSYLMSMQLPVPKTYGLYDPVFGTTISGAPMNSPQQVAKLIEPELPQRVFLKPRGGRKGRNVIMAELHKNPDGNIGVLANETRYTLDAFLQSLPQNAFGDYDGCYHGWLIQAYIPQHDVLNHINPHTINTVRVVTFIDSQNQVHVQHAILRLGRKDGVADNWAKGGISVSIDTRTGRLGRGVFKPHYGGAWVSEHPDTGACFEGQTIPEWQTILDVCKRAAMMFSGTRSTGWDIALTPDGPVIIEGNAAWDLPMVQVHTTGYLNEQTRAELGKFSINFPDRVKPLPLALLTLFVYQWRRSRGPRILHALKSRLPRAI</sequence>
<dbReference type="Pfam" id="PF14397">
    <property type="entry name" value="ATPgrasp_ST"/>
    <property type="match status" value="1"/>
</dbReference>
<reference evidence="2 3" key="1">
    <citation type="submission" date="2019-03" db="EMBL/GenBank/DDBJ databases">
        <title>Genomic Encyclopedia of Type Strains, Phase IV (KMG-IV): sequencing the most valuable type-strain genomes for metagenomic binning, comparative biology and taxonomic classification.</title>
        <authorList>
            <person name="Goeker M."/>
        </authorList>
    </citation>
    <scope>NUCLEOTIDE SEQUENCE [LARGE SCALE GENOMIC DNA]</scope>
    <source>
        <strain evidence="2 3">DSM 16326</strain>
    </source>
</reference>
<name>A0A4V3H4M9_9GAMM</name>
<organism evidence="2 3">
    <name type="scientific">Thiohalophilus thiocyanatoxydans</name>
    <dbReference type="NCBI Taxonomy" id="381308"/>
    <lineage>
        <taxon>Bacteria</taxon>
        <taxon>Pseudomonadati</taxon>
        <taxon>Pseudomonadota</taxon>
        <taxon>Gammaproteobacteria</taxon>
        <taxon>Thiohalomonadales</taxon>
        <taxon>Thiohalophilaceae</taxon>
        <taxon>Thiohalophilus</taxon>
    </lineage>
</organism>
<dbReference type="AlphaFoldDB" id="A0A4V3H4M9"/>
<dbReference type="InterPro" id="IPR039523">
    <property type="entry name" value="RimK-rel_E_lig_ATP-grasp"/>
</dbReference>
<keyword evidence="3" id="KW-1185">Reference proteome</keyword>
<dbReference type="SUPFAM" id="SSF56059">
    <property type="entry name" value="Glutathione synthetase ATP-binding domain-like"/>
    <property type="match status" value="1"/>
</dbReference>
<dbReference type="RefSeq" id="WP_134080380.1">
    <property type="nucleotide sequence ID" value="NZ_SOQX01000001.1"/>
</dbReference>
<evidence type="ECO:0000313" key="3">
    <source>
        <dbReference type="Proteomes" id="UP000294914"/>
    </source>
</evidence>
<gene>
    <name evidence="2" type="ORF">EDC23_0175</name>
</gene>